<sequence length="114" mass="12297">MTLFLLSLLVAAFLAPSGIRVLAQHQRGAAHDPSFSEPARLRLLPGLHAERVSLDLRVGRVVLGEINPNQPLSACPQHKWRPSLTDTVVSCEHSAVVSGEQLKAAHLALDPEQA</sequence>
<dbReference type="Proteomes" id="UP000604341">
    <property type="component" value="Unassembled WGS sequence"/>
</dbReference>
<name>A0ABQ2FQB9_9DEIO</name>
<evidence type="ECO:0000313" key="2">
    <source>
        <dbReference type="Proteomes" id="UP000604341"/>
    </source>
</evidence>
<protein>
    <recommendedName>
        <fullName evidence="3">NusG domain-containing protein</fullName>
    </recommendedName>
</protein>
<gene>
    <name evidence="1" type="ORF">GCM10010844_39280</name>
</gene>
<comment type="caution">
    <text evidence="1">The sequence shown here is derived from an EMBL/GenBank/DDBJ whole genome shotgun (WGS) entry which is preliminary data.</text>
</comment>
<reference evidence="2" key="1">
    <citation type="journal article" date="2019" name="Int. J. Syst. Evol. Microbiol.">
        <title>The Global Catalogue of Microorganisms (GCM) 10K type strain sequencing project: providing services to taxonomists for standard genome sequencing and annotation.</title>
        <authorList>
            <consortium name="The Broad Institute Genomics Platform"/>
            <consortium name="The Broad Institute Genome Sequencing Center for Infectious Disease"/>
            <person name="Wu L."/>
            <person name="Ma J."/>
        </authorList>
    </citation>
    <scope>NUCLEOTIDE SEQUENCE [LARGE SCALE GENOMIC DNA]</scope>
    <source>
        <strain evidence="2">JCM 19173</strain>
    </source>
</reference>
<proteinExistence type="predicted"/>
<accession>A0ABQ2FQB9</accession>
<dbReference type="RefSeq" id="WP_189070683.1">
    <property type="nucleotide sequence ID" value="NZ_BMPE01000023.1"/>
</dbReference>
<organism evidence="1 2">
    <name type="scientific">Deinococcus radiotolerans</name>
    <dbReference type="NCBI Taxonomy" id="1309407"/>
    <lineage>
        <taxon>Bacteria</taxon>
        <taxon>Thermotogati</taxon>
        <taxon>Deinococcota</taxon>
        <taxon>Deinococci</taxon>
        <taxon>Deinococcales</taxon>
        <taxon>Deinococcaceae</taxon>
        <taxon>Deinococcus</taxon>
    </lineage>
</organism>
<dbReference type="EMBL" id="BMPE01000023">
    <property type="protein sequence ID" value="GGL16541.1"/>
    <property type="molecule type" value="Genomic_DNA"/>
</dbReference>
<keyword evidence="2" id="KW-1185">Reference proteome</keyword>
<evidence type="ECO:0000313" key="1">
    <source>
        <dbReference type="EMBL" id="GGL16541.1"/>
    </source>
</evidence>
<evidence type="ECO:0008006" key="3">
    <source>
        <dbReference type="Google" id="ProtNLM"/>
    </source>
</evidence>